<keyword evidence="1" id="KW-0812">Transmembrane</keyword>
<evidence type="ECO:0000313" key="2">
    <source>
        <dbReference type="EMBL" id="WFG95880.1"/>
    </source>
</evidence>
<feature type="transmembrane region" description="Helical" evidence="1">
    <location>
        <begin position="444"/>
        <end position="468"/>
    </location>
</feature>
<evidence type="ECO:0000256" key="1">
    <source>
        <dbReference type="SAM" id="Phobius"/>
    </source>
</evidence>
<protein>
    <submittedName>
        <fullName evidence="2">DUF3688 family protein</fullName>
    </submittedName>
</protein>
<keyword evidence="3" id="KW-1185">Reference proteome</keyword>
<feature type="transmembrane region" description="Helical" evidence="1">
    <location>
        <begin position="12"/>
        <end position="31"/>
    </location>
</feature>
<gene>
    <name evidence="2" type="ORF">M0C40_07200</name>
</gene>
<dbReference type="RefSeq" id="WP_277938329.1">
    <property type="nucleotide sequence ID" value="NZ_CP096246.1"/>
</dbReference>
<proteinExistence type="predicted"/>
<dbReference type="Proteomes" id="UP001214629">
    <property type="component" value="Chromosome"/>
</dbReference>
<dbReference type="Pfam" id="PF12461">
    <property type="entry name" value="DUF3688"/>
    <property type="match status" value="1"/>
</dbReference>
<reference evidence="2 3" key="1">
    <citation type="submission" date="2022-04" db="EMBL/GenBank/DDBJ databases">
        <title>Whole genome of Spiroplasma citri.</title>
        <authorList>
            <person name="Khanchezar A."/>
            <person name="Izadpanah K."/>
            <person name="Taghavi M."/>
            <person name="Ghorbani A."/>
            <person name="Beven L."/>
        </authorList>
    </citation>
    <scope>NUCLEOTIDE SEQUENCE [LARGE SCALE GENOMIC DNA]</scope>
    <source>
        <strain evidence="2 3">D4</strain>
    </source>
</reference>
<evidence type="ECO:0000313" key="3">
    <source>
        <dbReference type="Proteomes" id="UP001214629"/>
    </source>
</evidence>
<sequence>MRKRLLDIFIIFYLIFGWIFLFCGVTAVNYISNVCKLETRNNDSFSDLTYAKANEYDFQSTLMLRQDYFMQGLDPSNYAFSFGVAIPFIPNVSADKNDSNYWFNKIKNTVWNYLLGWNPKDISKVPLGRLIIDYKTPNKLLDIFIYKNNIKYEFTFNWEIIEYLFMPIIANQSYKHFDMNYLVLNFNYKELINMDILKKSNSNYFVDNVKQNFYSLDNLFLILDYFYSNVLRVIFDISNFREFIYFTSNFTSNNGNLGFVFFVKNGFLLYPKSMVFNILRFPDTDIYYLKPQVQLYNAYTINSTNDYFSYYSNWDYKTDILPSNNDKYTQSIKLLDMTDRSKYQGFNVIRFNTTTLTEDRSISIHGFNFSLYNATDWSGELNDGKIWQLSYKKGAWYRLDIHIQNAAIWIVNNLPGMKEIYKFVNGIVHVFSNVSELFNNIGNLFAFDITFKIMLSSILVLAMVNGLLRYF</sequence>
<name>A0AAX3SX27_SPICI</name>
<keyword evidence="1" id="KW-1133">Transmembrane helix</keyword>
<keyword evidence="1" id="KW-0472">Membrane</keyword>
<dbReference type="EMBL" id="CP096246">
    <property type="protein sequence ID" value="WFG95880.1"/>
    <property type="molecule type" value="Genomic_DNA"/>
</dbReference>
<organism evidence="2 3">
    <name type="scientific">Spiroplasma citri</name>
    <dbReference type="NCBI Taxonomy" id="2133"/>
    <lineage>
        <taxon>Bacteria</taxon>
        <taxon>Bacillati</taxon>
        <taxon>Mycoplasmatota</taxon>
        <taxon>Mollicutes</taxon>
        <taxon>Entomoplasmatales</taxon>
        <taxon>Spiroplasmataceae</taxon>
        <taxon>Spiroplasma</taxon>
    </lineage>
</organism>
<dbReference type="InterPro" id="IPR022160">
    <property type="entry name" value="Phage_1-C74_Orf1"/>
</dbReference>
<accession>A0AAX3SX27</accession>
<dbReference type="AlphaFoldDB" id="A0AAX3SX27"/>